<comment type="caution">
    <text evidence="4">The sequence shown here is derived from an EMBL/GenBank/DDBJ whole genome shotgun (WGS) entry which is preliminary data.</text>
</comment>
<evidence type="ECO:0000256" key="1">
    <source>
        <dbReference type="ARBA" id="ARBA00008779"/>
    </source>
</evidence>
<comment type="similarity">
    <text evidence="1">Belongs to the sulfatase family.</text>
</comment>
<dbReference type="RefSeq" id="WP_207861476.1">
    <property type="nucleotide sequence ID" value="NZ_JAFREP010000025.1"/>
</dbReference>
<dbReference type="InterPro" id="IPR050738">
    <property type="entry name" value="Sulfatase"/>
</dbReference>
<keyword evidence="5" id="KW-1185">Reference proteome</keyword>
<dbReference type="CDD" id="cd16148">
    <property type="entry name" value="sulfatase_like"/>
    <property type="match status" value="1"/>
</dbReference>
<evidence type="ECO:0000259" key="3">
    <source>
        <dbReference type="Pfam" id="PF00884"/>
    </source>
</evidence>
<feature type="chain" id="PRO_5035317016" evidence="2">
    <location>
        <begin position="22"/>
        <end position="437"/>
    </location>
</feature>
<evidence type="ECO:0000313" key="4">
    <source>
        <dbReference type="EMBL" id="MBO1321502.1"/>
    </source>
</evidence>
<dbReference type="GO" id="GO:0004065">
    <property type="term" value="F:arylsulfatase activity"/>
    <property type="evidence" value="ECO:0007669"/>
    <property type="project" value="TreeGrafter"/>
</dbReference>
<proteinExistence type="inferred from homology"/>
<reference evidence="4" key="1">
    <citation type="submission" date="2021-03" db="EMBL/GenBank/DDBJ databases">
        <authorList>
            <person name="Wang G."/>
        </authorList>
    </citation>
    <scope>NUCLEOTIDE SEQUENCE</scope>
    <source>
        <strain evidence="4">KCTC 12899</strain>
    </source>
</reference>
<organism evidence="4 5">
    <name type="scientific">Acanthopleuribacter pedis</name>
    <dbReference type="NCBI Taxonomy" id="442870"/>
    <lineage>
        <taxon>Bacteria</taxon>
        <taxon>Pseudomonadati</taxon>
        <taxon>Acidobacteriota</taxon>
        <taxon>Holophagae</taxon>
        <taxon>Acanthopleuribacterales</taxon>
        <taxon>Acanthopleuribacteraceae</taxon>
        <taxon>Acanthopleuribacter</taxon>
    </lineage>
</organism>
<feature type="signal peptide" evidence="2">
    <location>
        <begin position="1"/>
        <end position="21"/>
    </location>
</feature>
<dbReference type="Proteomes" id="UP000664417">
    <property type="component" value="Unassembled WGS sequence"/>
</dbReference>
<dbReference type="Pfam" id="PF00884">
    <property type="entry name" value="Sulfatase"/>
    <property type="match status" value="1"/>
</dbReference>
<dbReference type="PANTHER" id="PTHR42693:SF33">
    <property type="entry name" value="ARYLSULFATASE"/>
    <property type="match status" value="1"/>
</dbReference>
<evidence type="ECO:0000313" key="5">
    <source>
        <dbReference type="Proteomes" id="UP000664417"/>
    </source>
</evidence>
<accession>A0A8J7Q6M2</accession>
<evidence type="ECO:0000256" key="2">
    <source>
        <dbReference type="SAM" id="SignalP"/>
    </source>
</evidence>
<keyword evidence="2" id="KW-0732">Signal</keyword>
<dbReference type="AlphaFoldDB" id="A0A8J7Q6M2"/>
<dbReference type="PANTHER" id="PTHR42693">
    <property type="entry name" value="ARYLSULFATASE FAMILY MEMBER"/>
    <property type="match status" value="1"/>
</dbReference>
<protein>
    <submittedName>
        <fullName evidence="4">Sulfatase</fullName>
    </submittedName>
</protein>
<gene>
    <name evidence="4" type="ORF">J3U88_23670</name>
</gene>
<dbReference type="InterPro" id="IPR017850">
    <property type="entry name" value="Alkaline_phosphatase_core_sf"/>
</dbReference>
<dbReference type="EMBL" id="JAFREP010000025">
    <property type="protein sequence ID" value="MBO1321502.1"/>
    <property type="molecule type" value="Genomic_DNA"/>
</dbReference>
<name>A0A8J7Q6M2_9BACT</name>
<dbReference type="SUPFAM" id="SSF53649">
    <property type="entry name" value="Alkaline phosphatase-like"/>
    <property type="match status" value="1"/>
</dbReference>
<dbReference type="InterPro" id="IPR000917">
    <property type="entry name" value="Sulfatase_N"/>
</dbReference>
<feature type="domain" description="Sulfatase N-terminal" evidence="3">
    <location>
        <begin position="24"/>
        <end position="302"/>
    </location>
</feature>
<dbReference type="Gene3D" id="3.40.720.10">
    <property type="entry name" value="Alkaline Phosphatase, subunit A"/>
    <property type="match status" value="2"/>
</dbReference>
<sequence length="437" mass="49218">MRYCVVFLLFCVLPHAFSQSAQQPNIVLISVDTLRADHLSAYGYPRKTSPHIDQLLAAGRRFDQAYTVEPLTAPACTSMLTGRYPHEHGATRNGVPMLTNLISLPKLLEKKGYDTAAFVSNWTLRTSLVGLAEHFQHYGEVFTRKRWFGLMMGEATGEDITDQGLAWISDRKKPFFLWLHYSEPHAPYRFQATFAQAWGLKNREAATRIDRYDSEIAFCDAQIGRFLAGLTPVSAPENTLILFVADHGECLGENQYWGHGRHLYEGNLRIPMGITWAGRIPAGVATEPASLIDLPRTVLGLLAYPQPDHLAGFDWTAVLLGKGTADASRALYFQAHKGAVQSQKAAERGRRRGLLEVGRLQNHIKESWRVRSKKIRRFNLAEDPREQTNLADARAKLQPETAAWALEVEQGLQQVNEQELIMSQEDLEMMRSLGYID</sequence>